<keyword evidence="3" id="KW-1185">Reference proteome</keyword>
<comment type="caution">
    <text evidence="2">The sequence shown here is derived from an EMBL/GenBank/DDBJ whole genome shotgun (WGS) entry which is preliminary data.</text>
</comment>
<evidence type="ECO:0000259" key="1">
    <source>
        <dbReference type="Pfam" id="PF06568"/>
    </source>
</evidence>
<name>A0ABX0VUP3_9RHOB</name>
<evidence type="ECO:0000313" key="3">
    <source>
        <dbReference type="Proteomes" id="UP000709466"/>
    </source>
</evidence>
<dbReference type="RefSeq" id="WP_167636942.1">
    <property type="nucleotide sequence ID" value="NZ_JAATOP010000002.1"/>
</dbReference>
<dbReference type="Pfam" id="PF06568">
    <property type="entry name" value="YjiS-like"/>
    <property type="match status" value="1"/>
</dbReference>
<dbReference type="Proteomes" id="UP000709466">
    <property type="component" value="Unassembled WGS sequence"/>
</dbReference>
<organism evidence="2 3">
    <name type="scientific">Marivivens donghaensis</name>
    <dbReference type="NCBI Taxonomy" id="1699413"/>
    <lineage>
        <taxon>Bacteria</taxon>
        <taxon>Pseudomonadati</taxon>
        <taxon>Pseudomonadota</taxon>
        <taxon>Alphaproteobacteria</taxon>
        <taxon>Rhodobacterales</taxon>
        <taxon>Paracoccaceae</taxon>
        <taxon>Marivivens group</taxon>
        <taxon>Marivivens</taxon>
    </lineage>
</organism>
<dbReference type="InterPro" id="IPR009506">
    <property type="entry name" value="YjiS-like"/>
</dbReference>
<proteinExistence type="predicted"/>
<protein>
    <submittedName>
        <fullName evidence="2">DUF1127 domain-containing protein</fullName>
    </submittedName>
</protein>
<dbReference type="EMBL" id="JAATOP010000002">
    <property type="protein sequence ID" value="NIY71783.1"/>
    <property type="molecule type" value="Genomic_DNA"/>
</dbReference>
<feature type="domain" description="YjiS-like" evidence="1">
    <location>
        <begin position="30"/>
        <end position="61"/>
    </location>
</feature>
<reference evidence="2 3" key="1">
    <citation type="submission" date="2020-03" db="EMBL/GenBank/DDBJ databases">
        <title>Bacterial isolates of synthetic phycosphere.</title>
        <authorList>
            <person name="Fu H."/>
            <person name="Moran M.A."/>
        </authorList>
    </citation>
    <scope>NUCLEOTIDE SEQUENCE [LARGE SCALE GENOMIC DNA]</scope>
    <source>
        <strain evidence="2 3">HF1</strain>
    </source>
</reference>
<sequence>MAYVANAPRTAFAPARFVATVAENLSVYRTRRAAFKRTLAELDSLNDRELSDLGLTRFMIEDVAREAARRAA</sequence>
<evidence type="ECO:0000313" key="2">
    <source>
        <dbReference type="EMBL" id="NIY71783.1"/>
    </source>
</evidence>
<gene>
    <name evidence="2" type="ORF">HCZ30_04955</name>
</gene>
<accession>A0ABX0VUP3</accession>